<reference evidence="3 4" key="1">
    <citation type="submission" date="2021-01" db="EMBL/GenBank/DDBJ databases">
        <title>Sequencing the genomes of 1000 actinobacteria strains.</title>
        <authorList>
            <person name="Klenk H.-P."/>
        </authorList>
    </citation>
    <scope>NUCLEOTIDE SEQUENCE [LARGE SCALE GENOMIC DNA]</scope>
    <source>
        <strain evidence="3 4">DSM 18662</strain>
    </source>
</reference>
<feature type="region of interest" description="Disordered" evidence="2">
    <location>
        <begin position="101"/>
        <end position="134"/>
    </location>
</feature>
<keyword evidence="1" id="KW-0648">Protein biosynthesis</keyword>
<evidence type="ECO:0000256" key="2">
    <source>
        <dbReference type="SAM" id="MobiDB-lite"/>
    </source>
</evidence>
<keyword evidence="4" id="KW-1185">Reference proteome</keyword>
<comment type="function">
    <text evidence="1">Allows the formation of correctly charged Asn-tRNA(Asn) or Gln-tRNA(Gln) through the transamidation of misacylated Asp-tRNA(Asn) or Glu-tRNA(Gln) in organisms which lack either or both of asparaginyl-tRNA or glutaminyl-tRNA synthetases. The reaction takes place in the presence of glutamine and ATP through an activated phospho-Asp-tRNA(Asn) or phospho-Glu-tRNA(Gln).</text>
</comment>
<evidence type="ECO:0000313" key="4">
    <source>
        <dbReference type="Proteomes" id="UP000704762"/>
    </source>
</evidence>
<keyword evidence="1 3" id="KW-0436">Ligase</keyword>
<comment type="caution">
    <text evidence="3">The sequence shown here is derived from an EMBL/GenBank/DDBJ whole genome shotgun (WGS) entry which is preliminary data.</text>
</comment>
<proteinExistence type="inferred from homology"/>
<organism evidence="3 4">
    <name type="scientific">Microlunatus panaciterrae</name>
    <dbReference type="NCBI Taxonomy" id="400768"/>
    <lineage>
        <taxon>Bacteria</taxon>
        <taxon>Bacillati</taxon>
        <taxon>Actinomycetota</taxon>
        <taxon>Actinomycetes</taxon>
        <taxon>Propionibacteriales</taxon>
        <taxon>Propionibacteriaceae</taxon>
        <taxon>Microlunatus</taxon>
    </lineage>
</organism>
<sequence>MALSPEDVADLARLARIELTQAELAHLAPQLDVILESVAHVADVAADDIPPTSHALPLTNVFRPDEVQASLPVEVALAGAPAHDQDRFRVPRILGDGELSVDDSVYGDPAADEPLQGNLSGADLSAAGAEEAAR</sequence>
<dbReference type="InterPro" id="IPR003837">
    <property type="entry name" value="GatC"/>
</dbReference>
<comment type="subunit">
    <text evidence="1">Heterotrimer of A, B and C subunits.</text>
</comment>
<evidence type="ECO:0000313" key="3">
    <source>
        <dbReference type="EMBL" id="MBM7797329.1"/>
    </source>
</evidence>
<dbReference type="PANTHER" id="PTHR15004:SF0">
    <property type="entry name" value="GLUTAMYL-TRNA(GLN) AMIDOTRANSFERASE SUBUNIT C, MITOCHONDRIAL"/>
    <property type="match status" value="1"/>
</dbReference>
<comment type="catalytic activity">
    <reaction evidence="1">
        <text>L-glutamyl-tRNA(Gln) + L-glutamine + ATP + H2O = L-glutaminyl-tRNA(Gln) + L-glutamate + ADP + phosphate + H(+)</text>
        <dbReference type="Rhea" id="RHEA:17521"/>
        <dbReference type="Rhea" id="RHEA-COMP:9681"/>
        <dbReference type="Rhea" id="RHEA-COMP:9684"/>
        <dbReference type="ChEBI" id="CHEBI:15377"/>
        <dbReference type="ChEBI" id="CHEBI:15378"/>
        <dbReference type="ChEBI" id="CHEBI:29985"/>
        <dbReference type="ChEBI" id="CHEBI:30616"/>
        <dbReference type="ChEBI" id="CHEBI:43474"/>
        <dbReference type="ChEBI" id="CHEBI:58359"/>
        <dbReference type="ChEBI" id="CHEBI:78520"/>
        <dbReference type="ChEBI" id="CHEBI:78521"/>
        <dbReference type="ChEBI" id="CHEBI:456216"/>
    </reaction>
</comment>
<dbReference type="PANTHER" id="PTHR15004">
    <property type="entry name" value="GLUTAMYL-TRNA(GLN) AMIDOTRANSFERASE SUBUNIT C, MITOCHONDRIAL"/>
    <property type="match status" value="1"/>
</dbReference>
<dbReference type="HAMAP" id="MF_00122">
    <property type="entry name" value="GatC"/>
    <property type="match status" value="1"/>
</dbReference>
<keyword evidence="1" id="KW-0547">Nucleotide-binding</keyword>
<comment type="catalytic activity">
    <reaction evidence="1">
        <text>L-aspartyl-tRNA(Asn) + L-glutamine + ATP + H2O = L-asparaginyl-tRNA(Asn) + L-glutamate + ADP + phosphate + 2 H(+)</text>
        <dbReference type="Rhea" id="RHEA:14513"/>
        <dbReference type="Rhea" id="RHEA-COMP:9674"/>
        <dbReference type="Rhea" id="RHEA-COMP:9677"/>
        <dbReference type="ChEBI" id="CHEBI:15377"/>
        <dbReference type="ChEBI" id="CHEBI:15378"/>
        <dbReference type="ChEBI" id="CHEBI:29985"/>
        <dbReference type="ChEBI" id="CHEBI:30616"/>
        <dbReference type="ChEBI" id="CHEBI:43474"/>
        <dbReference type="ChEBI" id="CHEBI:58359"/>
        <dbReference type="ChEBI" id="CHEBI:78515"/>
        <dbReference type="ChEBI" id="CHEBI:78516"/>
        <dbReference type="ChEBI" id="CHEBI:456216"/>
    </reaction>
</comment>
<dbReference type="EMBL" id="JAFBCF010000001">
    <property type="protein sequence ID" value="MBM7797329.1"/>
    <property type="molecule type" value="Genomic_DNA"/>
</dbReference>
<protein>
    <recommendedName>
        <fullName evidence="1">Aspartyl/glutamyl-tRNA(Asn/Gln) amidotransferase subunit C</fullName>
        <shortName evidence="1">Asp/Glu-ADT subunit C</shortName>
        <ecNumber evidence="1">6.3.5.-</ecNumber>
    </recommendedName>
</protein>
<dbReference type="Proteomes" id="UP000704762">
    <property type="component" value="Unassembled WGS sequence"/>
</dbReference>
<dbReference type="GO" id="GO:0050566">
    <property type="term" value="F:asparaginyl-tRNA synthase (glutamine-hydrolyzing) activity"/>
    <property type="evidence" value="ECO:0007669"/>
    <property type="project" value="UniProtKB-EC"/>
</dbReference>
<dbReference type="SUPFAM" id="SSF141000">
    <property type="entry name" value="Glu-tRNAGln amidotransferase C subunit"/>
    <property type="match status" value="1"/>
</dbReference>
<comment type="similarity">
    <text evidence="1">Belongs to the GatC family.</text>
</comment>
<dbReference type="Gene3D" id="1.10.20.60">
    <property type="entry name" value="Glu-tRNAGln amidotransferase C subunit, N-terminal domain"/>
    <property type="match status" value="1"/>
</dbReference>
<dbReference type="NCBIfam" id="TIGR00135">
    <property type="entry name" value="gatC"/>
    <property type="match status" value="1"/>
</dbReference>
<keyword evidence="1" id="KW-0067">ATP-binding</keyword>
<dbReference type="GO" id="GO:0050567">
    <property type="term" value="F:glutaminyl-tRNA synthase (glutamine-hydrolyzing) activity"/>
    <property type="evidence" value="ECO:0007669"/>
    <property type="project" value="UniProtKB-EC"/>
</dbReference>
<dbReference type="Pfam" id="PF02686">
    <property type="entry name" value="GatC"/>
    <property type="match status" value="1"/>
</dbReference>
<evidence type="ECO:0000256" key="1">
    <source>
        <dbReference type="HAMAP-Rule" id="MF_00122"/>
    </source>
</evidence>
<feature type="compositionally biased region" description="Low complexity" evidence="2">
    <location>
        <begin position="119"/>
        <end position="134"/>
    </location>
</feature>
<dbReference type="InterPro" id="IPR036113">
    <property type="entry name" value="Asp/Glu-ADT_sf_sub_c"/>
</dbReference>
<dbReference type="EC" id="6.3.5.-" evidence="1"/>
<accession>A0ABS2RHB6</accession>
<gene>
    <name evidence="1" type="primary">gatC</name>
    <name evidence="3" type="ORF">JOE57_000250</name>
</gene>
<name>A0ABS2RHB6_9ACTN</name>